<dbReference type="Pfam" id="PF08240">
    <property type="entry name" value="ADH_N"/>
    <property type="match status" value="1"/>
</dbReference>
<accession>H0EW82</accession>
<dbReference type="InterPro" id="IPR047122">
    <property type="entry name" value="Trans-enoyl_RdTase-like"/>
</dbReference>
<dbReference type="HOGENOM" id="CLU_026673_16_0_1"/>
<evidence type="ECO:0000256" key="2">
    <source>
        <dbReference type="ARBA" id="ARBA00023002"/>
    </source>
</evidence>
<dbReference type="GO" id="GO:0016651">
    <property type="term" value="F:oxidoreductase activity, acting on NAD(P)H"/>
    <property type="evidence" value="ECO:0007669"/>
    <property type="project" value="InterPro"/>
</dbReference>
<feature type="domain" description="Alcohol dehydrogenase-like N-terminal" evidence="3">
    <location>
        <begin position="109"/>
        <end position="208"/>
    </location>
</feature>
<dbReference type="Gene3D" id="3.90.180.10">
    <property type="entry name" value="Medium-chain alcohol dehydrogenases, catalytic domain"/>
    <property type="match status" value="1"/>
</dbReference>
<sequence length="445" mass="48027">MASESVTKGFRFNHTGIRVAHLENILCCSQEQNLSKIHKDCPMDRFVKLCFTVPDIDATMKHFKSINVNIVKDAGTAENQEVAASFLGCFPSAEVKCEIESAPIPEPKDKQVLIKVVVSGSNPKDWKVPTWAAEYNGPDNDSWQTKAKSGMNHGDDIAGVVEKVGKDVIAFKTEQKGDRVGAFHEMQAPGGSYAEYGLAWEHTTFHLPASTSFEEAATIPLAALTAAVAVFKNLKLPTPWLPATESTPFIVYGASSSVGSYAIKLARNSNIHPIIAVAGKGTPHVESLLDRSKGDAVFDYRKGTEETIKGIRAHLKSGKYGEVRHGLDPGIGEPSKQVLTEIVVSDGAINLVLPSDWDTGKIAKTKTTVGSVHTVDNSGSGDNHNLGLVTCRWFTEALEKGTFTAHPYEVRPGGLEAVQQALQDLKDGKNSASKYVFRIADTPGL</sequence>
<evidence type="ECO:0000313" key="4">
    <source>
        <dbReference type="EMBL" id="EHK97232.1"/>
    </source>
</evidence>
<evidence type="ECO:0000313" key="5">
    <source>
        <dbReference type="Proteomes" id="UP000005446"/>
    </source>
</evidence>
<dbReference type="OrthoDB" id="3233595at2759"/>
<dbReference type="Proteomes" id="UP000005446">
    <property type="component" value="Unassembled WGS sequence"/>
</dbReference>
<organism evidence="4 5">
    <name type="scientific">Glarea lozoyensis (strain ATCC 74030 / MF5533)</name>
    <dbReference type="NCBI Taxonomy" id="1104152"/>
    <lineage>
        <taxon>Eukaryota</taxon>
        <taxon>Fungi</taxon>
        <taxon>Dikarya</taxon>
        <taxon>Ascomycota</taxon>
        <taxon>Pezizomycotina</taxon>
        <taxon>Leotiomycetes</taxon>
        <taxon>Helotiales</taxon>
        <taxon>Helotiaceae</taxon>
        <taxon>Glarea</taxon>
    </lineage>
</organism>
<dbReference type="PANTHER" id="PTHR45348:SF5">
    <property type="entry name" value="OXIDOREDUCTASE, PUTATIVE (AFU_ORTHOLOGUE AFUA_8G01420)-RELATED"/>
    <property type="match status" value="1"/>
</dbReference>
<evidence type="ECO:0000256" key="1">
    <source>
        <dbReference type="ARBA" id="ARBA00008072"/>
    </source>
</evidence>
<comment type="caution">
    <text evidence="4">The sequence shown here is derived from an EMBL/GenBank/DDBJ whole genome shotgun (WGS) entry which is preliminary data.</text>
</comment>
<dbReference type="InterPro" id="IPR011032">
    <property type="entry name" value="GroES-like_sf"/>
</dbReference>
<dbReference type="PANTHER" id="PTHR45348">
    <property type="entry name" value="HYPOTHETICAL OXIDOREDUCTASE (EUROFUNG)"/>
    <property type="match status" value="1"/>
</dbReference>
<dbReference type="InParanoid" id="H0EW82"/>
<dbReference type="Gene3D" id="3.40.50.720">
    <property type="entry name" value="NAD(P)-binding Rossmann-like Domain"/>
    <property type="match status" value="1"/>
</dbReference>
<dbReference type="EMBL" id="AGUE01000202">
    <property type="protein sequence ID" value="EHK97232.1"/>
    <property type="molecule type" value="Genomic_DNA"/>
</dbReference>
<dbReference type="AlphaFoldDB" id="H0EW82"/>
<keyword evidence="5" id="KW-1185">Reference proteome</keyword>
<dbReference type="CDD" id="cd08249">
    <property type="entry name" value="enoyl_reductase_like"/>
    <property type="match status" value="1"/>
</dbReference>
<keyword evidence="2" id="KW-0560">Oxidoreductase</keyword>
<name>H0EW82_GLAL7</name>
<evidence type="ECO:0000259" key="3">
    <source>
        <dbReference type="Pfam" id="PF08240"/>
    </source>
</evidence>
<dbReference type="SUPFAM" id="SSF50129">
    <property type="entry name" value="GroES-like"/>
    <property type="match status" value="1"/>
</dbReference>
<reference evidence="4 5" key="1">
    <citation type="journal article" date="2012" name="Eukaryot. Cell">
        <title>Genome sequence of the fungus Glarea lozoyensis: the first genome sequence of a species from the Helotiaceae family.</title>
        <authorList>
            <person name="Youssar L."/>
            <person name="Gruening B.A."/>
            <person name="Erxleben A."/>
            <person name="Guenther S."/>
            <person name="Huettel W."/>
        </authorList>
    </citation>
    <scope>NUCLEOTIDE SEQUENCE [LARGE SCALE GENOMIC DNA]</scope>
    <source>
        <strain evidence="5">ATCC 74030 / MF5533</strain>
    </source>
</reference>
<comment type="similarity">
    <text evidence="1">Belongs to the zinc-containing alcohol dehydrogenase family.</text>
</comment>
<dbReference type="InterPro" id="IPR013154">
    <property type="entry name" value="ADH-like_N"/>
</dbReference>
<gene>
    <name evidence="4" type="ORF">M7I_7044</name>
</gene>
<proteinExistence type="inferred from homology"/>
<protein>
    <recommendedName>
        <fullName evidence="3">Alcohol dehydrogenase-like N-terminal domain-containing protein</fullName>
    </recommendedName>
</protein>